<feature type="domain" description="16S/18S rRNA aminocarboxypropyltransferase Tsr3 C-terminal" evidence="5">
    <location>
        <begin position="104"/>
        <end position="145"/>
    </location>
</feature>
<organism evidence="7 8">
    <name type="scientific">Fasciola gigantica</name>
    <name type="common">Giant liver fluke</name>
    <dbReference type="NCBI Taxonomy" id="46835"/>
    <lineage>
        <taxon>Eukaryota</taxon>
        <taxon>Metazoa</taxon>
        <taxon>Spiralia</taxon>
        <taxon>Lophotrochozoa</taxon>
        <taxon>Platyhelminthes</taxon>
        <taxon>Trematoda</taxon>
        <taxon>Digenea</taxon>
        <taxon>Plagiorchiida</taxon>
        <taxon>Echinostomata</taxon>
        <taxon>Echinostomatoidea</taxon>
        <taxon>Fasciolidae</taxon>
        <taxon>Fasciola</taxon>
    </lineage>
</organism>
<dbReference type="EMBL" id="SUNJ01002172">
    <property type="protein sequence ID" value="TPP66177.1"/>
    <property type="molecule type" value="Genomic_DNA"/>
</dbReference>
<feature type="region of interest" description="Disordered" evidence="4">
    <location>
        <begin position="316"/>
        <end position="344"/>
    </location>
</feature>
<gene>
    <name evidence="7" type="ORF">FGIG_05620</name>
</gene>
<sequence length="449" mass="50302">MFPVFSLKRLNLYSFLIRFFRLHILMRGKRKPQRGARGPRSRPDNVLSENEIKISDEDGSRTPGRILTAMWDFEQCDPRRCSGRKLVRFGLVRSLRMNEGFGGIVLTPTATSVLSPETDRDIMNTGGLAVVDCSWAQLETTAFRRPIPSNLANHCSCLVPRHWQRGLYILGESAQASEMLDKFGWGHSFFRDESKPVHSSTAPSPPHLTLPPLREPTEQEIHETLSKQVATLVSQFERTKLLRQAGANWDRFYKRNGTRFFKDRHWTKREFTDLLRLTRPSQTSSQPDSTCPLCILEVGCGVGNFLLPLLEEGEENNEVGGAPEGVAEVHPPPQDQSDSSKNCNGAVASEKTDCDFSLLGSPRIYACDISERAIDMFRDRVHASGLSCNAFVCDVTKPDAIDRAIRSMVTTYGTDVPDAVPRFDLVTLIFVLSALEPSSMAVCLRNIVK</sequence>
<feature type="compositionally biased region" description="Basic and acidic residues" evidence="4">
    <location>
        <begin position="50"/>
        <end position="60"/>
    </location>
</feature>
<dbReference type="STRING" id="46835.A0A504Z679"/>
<evidence type="ECO:0000256" key="3">
    <source>
        <dbReference type="ARBA" id="ARBA00022679"/>
    </source>
</evidence>
<dbReference type="InterPro" id="IPR029063">
    <property type="entry name" value="SAM-dependent_MTases_sf"/>
</dbReference>
<dbReference type="PANTHER" id="PTHR22809">
    <property type="entry name" value="METHYLTRANSFERASE-RELATED"/>
    <property type="match status" value="1"/>
</dbReference>
<feature type="compositionally biased region" description="Basic residues" evidence="4">
    <location>
        <begin position="31"/>
        <end position="40"/>
    </location>
</feature>
<evidence type="ECO:0000259" key="5">
    <source>
        <dbReference type="Pfam" id="PF04034"/>
    </source>
</evidence>
<keyword evidence="8" id="KW-1185">Reference proteome</keyword>
<keyword evidence="3" id="KW-0808">Transferase</keyword>
<dbReference type="Proteomes" id="UP000316759">
    <property type="component" value="Unassembled WGS sequence"/>
</dbReference>
<comment type="similarity">
    <text evidence="1">Belongs to the methyltransferase superfamily. METL family.</text>
</comment>
<proteinExistence type="inferred from homology"/>
<evidence type="ECO:0000256" key="4">
    <source>
        <dbReference type="SAM" id="MobiDB-lite"/>
    </source>
</evidence>
<feature type="region of interest" description="Disordered" evidence="4">
    <location>
        <begin position="31"/>
        <end position="61"/>
    </location>
</feature>
<dbReference type="InterPro" id="IPR007177">
    <property type="entry name" value="Tsr3_C"/>
</dbReference>
<dbReference type="AlphaFoldDB" id="A0A504Z679"/>
<evidence type="ECO:0000313" key="8">
    <source>
        <dbReference type="Proteomes" id="UP000316759"/>
    </source>
</evidence>
<comment type="caution">
    <text evidence="7">The sequence shown here is derived from an EMBL/GenBank/DDBJ whole genome shotgun (WGS) entry which is preliminary data.</text>
</comment>
<evidence type="ECO:0000259" key="6">
    <source>
        <dbReference type="Pfam" id="PF04068"/>
    </source>
</evidence>
<dbReference type="Pfam" id="PF04034">
    <property type="entry name" value="Ribo_biogen_C"/>
    <property type="match status" value="1"/>
</dbReference>
<evidence type="ECO:0000313" key="7">
    <source>
        <dbReference type="EMBL" id="TPP66177.1"/>
    </source>
</evidence>
<dbReference type="SUPFAM" id="SSF53335">
    <property type="entry name" value="S-adenosyl-L-methionine-dependent methyltransferases"/>
    <property type="match status" value="1"/>
</dbReference>
<evidence type="ECO:0000256" key="2">
    <source>
        <dbReference type="ARBA" id="ARBA00022603"/>
    </source>
</evidence>
<accession>A0A504Z679</accession>
<dbReference type="GO" id="GO:0032259">
    <property type="term" value="P:methylation"/>
    <property type="evidence" value="ECO:0007669"/>
    <property type="project" value="UniProtKB-KW"/>
</dbReference>
<dbReference type="OrthoDB" id="10262062at2759"/>
<dbReference type="InterPro" id="IPR007209">
    <property type="entry name" value="RNaseL-inhib-like_metal-bd_dom"/>
</dbReference>
<name>A0A504Z679_FASGI</name>
<dbReference type="Gene3D" id="3.40.50.150">
    <property type="entry name" value="Vaccinia Virus protein VP39"/>
    <property type="match status" value="2"/>
</dbReference>
<reference evidence="7 8" key="1">
    <citation type="submission" date="2019-04" db="EMBL/GenBank/DDBJ databases">
        <title>Annotation for the trematode Fasciola gigantica.</title>
        <authorList>
            <person name="Choi Y.-J."/>
        </authorList>
    </citation>
    <scope>NUCLEOTIDE SEQUENCE [LARGE SCALE GENOMIC DNA]</scope>
    <source>
        <strain evidence="7">Uganda_cow_1</strain>
    </source>
</reference>
<feature type="region of interest" description="Disordered" evidence="4">
    <location>
        <begin position="194"/>
        <end position="213"/>
    </location>
</feature>
<keyword evidence="2" id="KW-0489">Methyltransferase</keyword>
<dbReference type="PANTHER" id="PTHR22809:SF5">
    <property type="entry name" value="TRNA N(3)-METHYLCYTIDINE METHYLTRANSFERASE METTL6"/>
    <property type="match status" value="1"/>
</dbReference>
<dbReference type="GO" id="GO:0008173">
    <property type="term" value="F:RNA methyltransferase activity"/>
    <property type="evidence" value="ECO:0007669"/>
    <property type="project" value="UniProtKB-ARBA"/>
</dbReference>
<dbReference type="GO" id="GO:0008757">
    <property type="term" value="F:S-adenosylmethionine-dependent methyltransferase activity"/>
    <property type="evidence" value="ECO:0007669"/>
    <property type="project" value="UniProtKB-ARBA"/>
</dbReference>
<dbReference type="Pfam" id="PF04068">
    <property type="entry name" value="Fer4_RLI"/>
    <property type="match status" value="1"/>
</dbReference>
<dbReference type="InterPro" id="IPR026113">
    <property type="entry name" value="METTL2/6/8-like"/>
</dbReference>
<protein>
    <submittedName>
        <fullName evidence="7">Putative ribosome biogenesis protein</fullName>
    </submittedName>
</protein>
<feature type="domain" description="RNase L inhibitor RLI-like possible metal-binding" evidence="6">
    <location>
        <begin position="69"/>
        <end position="98"/>
    </location>
</feature>
<evidence type="ECO:0000256" key="1">
    <source>
        <dbReference type="ARBA" id="ARBA00009725"/>
    </source>
</evidence>